<evidence type="ECO:0000313" key="3">
    <source>
        <dbReference type="Proteomes" id="UP001605036"/>
    </source>
</evidence>
<evidence type="ECO:0000313" key="2">
    <source>
        <dbReference type="EMBL" id="KAL2635355.1"/>
    </source>
</evidence>
<proteinExistence type="predicted"/>
<dbReference type="EMBL" id="JBHFFA010000003">
    <property type="protein sequence ID" value="KAL2635355.1"/>
    <property type="molecule type" value="Genomic_DNA"/>
</dbReference>
<keyword evidence="3" id="KW-1185">Reference proteome</keyword>
<reference evidence="2 3" key="1">
    <citation type="submission" date="2024-09" db="EMBL/GenBank/DDBJ databases">
        <title>Chromosome-scale assembly of Riccia fluitans.</title>
        <authorList>
            <person name="Paukszto L."/>
            <person name="Sawicki J."/>
            <person name="Karawczyk K."/>
            <person name="Piernik-Szablinska J."/>
            <person name="Szczecinska M."/>
            <person name="Mazdziarz M."/>
        </authorList>
    </citation>
    <scope>NUCLEOTIDE SEQUENCE [LARGE SCALE GENOMIC DNA]</scope>
    <source>
        <strain evidence="2">Rf_01</strain>
        <tissue evidence="2">Aerial parts of the thallus</tissue>
    </source>
</reference>
<name>A0ABD1YXG1_9MARC</name>
<gene>
    <name evidence="2" type="ORF">R1flu_006834</name>
</gene>
<organism evidence="2 3">
    <name type="scientific">Riccia fluitans</name>
    <dbReference type="NCBI Taxonomy" id="41844"/>
    <lineage>
        <taxon>Eukaryota</taxon>
        <taxon>Viridiplantae</taxon>
        <taxon>Streptophyta</taxon>
        <taxon>Embryophyta</taxon>
        <taxon>Marchantiophyta</taxon>
        <taxon>Marchantiopsida</taxon>
        <taxon>Marchantiidae</taxon>
        <taxon>Marchantiales</taxon>
        <taxon>Ricciaceae</taxon>
        <taxon>Riccia</taxon>
    </lineage>
</organism>
<dbReference type="Proteomes" id="UP001605036">
    <property type="component" value="Unassembled WGS sequence"/>
</dbReference>
<feature type="compositionally biased region" description="Basic and acidic residues" evidence="1">
    <location>
        <begin position="62"/>
        <end position="82"/>
    </location>
</feature>
<evidence type="ECO:0000256" key="1">
    <source>
        <dbReference type="SAM" id="MobiDB-lite"/>
    </source>
</evidence>
<comment type="caution">
    <text evidence="2">The sequence shown here is derived from an EMBL/GenBank/DDBJ whole genome shotgun (WGS) entry which is preliminary data.</text>
</comment>
<feature type="region of interest" description="Disordered" evidence="1">
    <location>
        <begin position="58"/>
        <end position="89"/>
    </location>
</feature>
<accession>A0ABD1YXG1</accession>
<protein>
    <submittedName>
        <fullName evidence="2">Uncharacterized protein</fullName>
    </submittedName>
</protein>
<sequence>MLRSDQYMAGFRWLTTTRISWLRAERMWRACTMPQSVEVRDVDNILFGINTPARYFQAGSEGSHKEENDDVKELAGKEHSDGPADDDAMSRIPIVDLDRNIDSGADLDHVQDTLLYAGFGVKINTNNNDVKQEKPMDNLLDCCHLWD</sequence>
<dbReference type="AlphaFoldDB" id="A0ABD1YXG1"/>